<reference evidence="2 3" key="1">
    <citation type="submission" date="2023-02" db="EMBL/GenBank/DDBJ databases">
        <title>Pathogen: clinical or host-associated sample.</title>
        <authorList>
            <person name="Hergert J."/>
            <person name="Casey R."/>
            <person name="Wagner J."/>
            <person name="Young E.L."/>
            <person name="Oakeson K.F."/>
        </authorList>
    </citation>
    <scope>NUCLEOTIDE SEQUENCE [LARGE SCALE GENOMIC DNA]</scope>
    <source>
        <strain evidence="2 3">2022CK-00829</strain>
        <plasmid evidence="2 3">unnamed1</plasmid>
    </source>
</reference>
<dbReference type="Proteomes" id="UP001221519">
    <property type="component" value="Plasmid unnamed1"/>
</dbReference>
<proteinExistence type="predicted"/>
<accession>A0ABY7XJX0</accession>
<protein>
    <submittedName>
        <fullName evidence="2">Uncharacterized protein</fullName>
    </submittedName>
</protein>
<sequence>MLIGKHFTTEELMTIMKDKITDLDMETRKLQKEYNDLNKDMASNPPQKNKDDERPMKLKQLREIIEDKMNEGVWLEQKVDEAEKAIEKDPNVASQKTMLSLNDMLRLGVEDPEEPVVENEE</sequence>
<dbReference type="RefSeq" id="WP_047913127.1">
    <property type="nucleotide sequence ID" value="NZ_CP118109.1"/>
</dbReference>
<keyword evidence="2" id="KW-0614">Plasmid</keyword>
<dbReference type="EMBL" id="CP118109">
    <property type="protein sequence ID" value="WDI05081.1"/>
    <property type="molecule type" value="Genomic_DNA"/>
</dbReference>
<keyword evidence="3" id="KW-1185">Reference proteome</keyword>
<organism evidence="2 3">
    <name type="scientific">Paenibacillus urinalis</name>
    <dbReference type="NCBI Taxonomy" id="521520"/>
    <lineage>
        <taxon>Bacteria</taxon>
        <taxon>Bacillati</taxon>
        <taxon>Bacillota</taxon>
        <taxon>Bacilli</taxon>
        <taxon>Bacillales</taxon>
        <taxon>Paenibacillaceae</taxon>
        <taxon>Paenibacillus</taxon>
    </lineage>
</organism>
<feature type="region of interest" description="Disordered" evidence="1">
    <location>
        <begin position="34"/>
        <end position="56"/>
    </location>
</feature>
<evidence type="ECO:0000313" key="3">
    <source>
        <dbReference type="Proteomes" id="UP001221519"/>
    </source>
</evidence>
<evidence type="ECO:0000313" key="2">
    <source>
        <dbReference type="EMBL" id="WDI05081.1"/>
    </source>
</evidence>
<evidence type="ECO:0000256" key="1">
    <source>
        <dbReference type="SAM" id="MobiDB-lite"/>
    </source>
</evidence>
<geneLocation type="plasmid" evidence="2 3">
    <name>unnamed1</name>
</geneLocation>
<gene>
    <name evidence="2" type="ORF">PUW25_26285</name>
</gene>
<name>A0ABY7XJX0_9BACL</name>